<feature type="transmembrane region" description="Helical" evidence="6">
    <location>
        <begin position="112"/>
        <end position="138"/>
    </location>
</feature>
<dbReference type="GO" id="GO:0022857">
    <property type="term" value="F:transmembrane transporter activity"/>
    <property type="evidence" value="ECO:0007669"/>
    <property type="project" value="InterPro"/>
</dbReference>
<keyword evidence="3 6" id="KW-0812">Transmembrane</keyword>
<dbReference type="PANTHER" id="PTHR43702:SF3">
    <property type="entry name" value="PROTEIN TSGA"/>
    <property type="match status" value="1"/>
</dbReference>
<feature type="transmembrane region" description="Helical" evidence="6">
    <location>
        <begin position="434"/>
        <end position="454"/>
    </location>
</feature>
<dbReference type="InterPro" id="IPR036259">
    <property type="entry name" value="MFS_trans_sf"/>
</dbReference>
<feature type="transmembrane region" description="Helical" evidence="6">
    <location>
        <begin position="236"/>
        <end position="256"/>
    </location>
</feature>
<accession>A0A1B8ZN50</accession>
<dbReference type="InterPro" id="IPR011701">
    <property type="entry name" value="MFS"/>
</dbReference>
<feature type="transmembrane region" description="Helical" evidence="6">
    <location>
        <begin position="159"/>
        <end position="178"/>
    </location>
</feature>
<evidence type="ECO:0000313" key="7">
    <source>
        <dbReference type="EMBL" id="OCA72998.1"/>
    </source>
</evidence>
<keyword evidence="4 6" id="KW-1133">Transmembrane helix</keyword>
<comment type="caution">
    <text evidence="7">The sequence shown here is derived from an EMBL/GenBank/DDBJ whole genome shotgun (WGS) entry which is preliminary data.</text>
</comment>
<feature type="transmembrane region" description="Helical" evidence="6">
    <location>
        <begin position="303"/>
        <end position="320"/>
    </location>
</feature>
<evidence type="ECO:0000256" key="2">
    <source>
        <dbReference type="ARBA" id="ARBA00022475"/>
    </source>
</evidence>
<feature type="transmembrane region" description="Helical" evidence="6">
    <location>
        <begin position="190"/>
        <end position="207"/>
    </location>
</feature>
<dbReference type="GO" id="GO:0005886">
    <property type="term" value="C:plasma membrane"/>
    <property type="evidence" value="ECO:0007669"/>
    <property type="project" value="UniProtKB-SubCell"/>
</dbReference>
<dbReference type="RefSeq" id="WP_065397010.1">
    <property type="nucleotide sequence ID" value="NZ_JBOBHV010000002.1"/>
</dbReference>
<evidence type="ECO:0000313" key="8">
    <source>
        <dbReference type="Proteomes" id="UP000093432"/>
    </source>
</evidence>
<reference evidence="8" key="1">
    <citation type="submission" date="2016-07" db="EMBL/GenBank/DDBJ databases">
        <authorList>
            <person name="Florea S."/>
            <person name="Webb J.S."/>
            <person name="Jaromczyk J."/>
            <person name="Schardl C.L."/>
        </authorList>
    </citation>
    <scope>NUCLEOTIDE SEQUENCE [LARGE SCALE GENOMIC DNA]</scope>
    <source>
        <strain evidence="8">CC-VM-7</strain>
    </source>
</reference>
<dbReference type="SUPFAM" id="SSF103473">
    <property type="entry name" value="MFS general substrate transporter"/>
    <property type="match status" value="2"/>
</dbReference>
<sequence>MINKEVQPQSRNYTVPLITITLLFFMWGFITCMNDILIPYLKQLFSLTFFESMLVQFCFFGAYFIGSLIYFLISISQGDPINKVGYKKGILFGIGLAALGCILFYPAATFSYYPLFLGALFILGLGFTVLQITANAYVSLLGSEDSASSRLNMTQAFNAFGTTIAPVLGGHLIFELFSEPDGTFSAVATRIPYLIFAAILLLVGILISRVKLPSFQMETEETVQGWGALKFSHLKFGVFTMFCYVGGEVAVGSFIISFLEETMKFNEAISKNYLSLYWGGAMIGRFLGAISLNQSISQAKKAVFMLGAAALVFLVIFSIVNLTFDQISFFLVFIVLNFAAFFVGKAAPARTLSIFAAINVILLISTMISHGEMAMYSVLGIGIFNSIMFSNIYTLAISGLGKYTSQGSSLVVMAILGGAIVPIFQGLLADQFGVQHSFIIPVFCYLVILIFGAYCTKYLGHVENAEAKSGH</sequence>
<comment type="subcellular location">
    <subcellularLocation>
        <location evidence="1">Cell inner membrane</location>
        <topology evidence="1">Multi-pass membrane protein</topology>
    </subcellularLocation>
</comment>
<feature type="transmembrane region" description="Helical" evidence="6">
    <location>
        <begin position="276"/>
        <end position="296"/>
    </location>
</feature>
<gene>
    <name evidence="7" type="ORF">BBI00_00980</name>
</gene>
<keyword evidence="2" id="KW-1003">Cell membrane</keyword>
<evidence type="ECO:0000256" key="5">
    <source>
        <dbReference type="ARBA" id="ARBA00023136"/>
    </source>
</evidence>
<dbReference type="PANTHER" id="PTHR43702">
    <property type="entry name" value="L-FUCOSE-PROTON SYMPORTER"/>
    <property type="match status" value="1"/>
</dbReference>
<dbReference type="Gene3D" id="1.20.1250.20">
    <property type="entry name" value="MFS general substrate transporter like domains"/>
    <property type="match status" value="2"/>
</dbReference>
<evidence type="ECO:0000256" key="1">
    <source>
        <dbReference type="ARBA" id="ARBA00004429"/>
    </source>
</evidence>
<dbReference type="CDD" id="cd17394">
    <property type="entry name" value="MFS_FucP_like"/>
    <property type="match status" value="1"/>
</dbReference>
<evidence type="ECO:0000256" key="4">
    <source>
        <dbReference type="ARBA" id="ARBA00022989"/>
    </source>
</evidence>
<protein>
    <submittedName>
        <fullName evidence="7">Fucose permease</fullName>
    </submittedName>
</protein>
<feature type="transmembrane region" description="Helical" evidence="6">
    <location>
        <begin position="53"/>
        <end position="73"/>
    </location>
</feature>
<dbReference type="STRING" id="651561.BBI00_00980"/>
<dbReference type="InterPro" id="IPR050375">
    <property type="entry name" value="MFS_TsgA-like"/>
</dbReference>
<evidence type="ECO:0000256" key="6">
    <source>
        <dbReference type="SAM" id="Phobius"/>
    </source>
</evidence>
<dbReference type="AlphaFoldDB" id="A0A1B8ZN50"/>
<name>A0A1B8ZN50_9FLAO</name>
<organism evidence="7 8">
    <name type="scientific">Chryseobacterium arthrosphaerae</name>
    <dbReference type="NCBI Taxonomy" id="651561"/>
    <lineage>
        <taxon>Bacteria</taxon>
        <taxon>Pseudomonadati</taxon>
        <taxon>Bacteroidota</taxon>
        <taxon>Flavobacteriia</taxon>
        <taxon>Flavobacteriales</taxon>
        <taxon>Weeksellaceae</taxon>
        <taxon>Chryseobacterium group</taxon>
        <taxon>Chryseobacterium</taxon>
    </lineage>
</organism>
<dbReference type="Proteomes" id="UP000093432">
    <property type="component" value="Unassembled WGS sequence"/>
</dbReference>
<feature type="transmembrane region" description="Helical" evidence="6">
    <location>
        <begin position="85"/>
        <end position="106"/>
    </location>
</feature>
<dbReference type="Pfam" id="PF07690">
    <property type="entry name" value="MFS_1"/>
    <property type="match status" value="1"/>
</dbReference>
<feature type="transmembrane region" description="Helical" evidence="6">
    <location>
        <begin position="351"/>
        <end position="368"/>
    </location>
</feature>
<dbReference type="EMBL" id="MAYG01000001">
    <property type="protein sequence ID" value="OCA72998.1"/>
    <property type="molecule type" value="Genomic_DNA"/>
</dbReference>
<proteinExistence type="predicted"/>
<evidence type="ECO:0000256" key="3">
    <source>
        <dbReference type="ARBA" id="ARBA00022692"/>
    </source>
</evidence>
<feature type="transmembrane region" description="Helical" evidence="6">
    <location>
        <begin position="326"/>
        <end position="344"/>
    </location>
</feature>
<feature type="transmembrane region" description="Helical" evidence="6">
    <location>
        <begin position="408"/>
        <end position="428"/>
    </location>
</feature>
<keyword evidence="5 6" id="KW-0472">Membrane</keyword>
<dbReference type="OrthoDB" id="9795150at2"/>
<feature type="transmembrane region" description="Helical" evidence="6">
    <location>
        <begin position="12"/>
        <end position="41"/>
    </location>
</feature>
<feature type="transmembrane region" description="Helical" evidence="6">
    <location>
        <begin position="374"/>
        <end position="396"/>
    </location>
</feature>